<dbReference type="Proteomes" id="UP000758652">
    <property type="component" value="Unassembled WGS sequence"/>
</dbReference>
<dbReference type="SUPFAM" id="SSF52540">
    <property type="entry name" value="P-loop containing nucleoside triphosphate hydrolases"/>
    <property type="match status" value="1"/>
</dbReference>
<evidence type="ECO:0000313" key="2">
    <source>
        <dbReference type="EMBL" id="MBE5062490.1"/>
    </source>
</evidence>
<protein>
    <submittedName>
        <fullName evidence="2">GTPase domain-containing protein</fullName>
    </submittedName>
</protein>
<sequence>MIKYGKAVCTNCLRPVDEWWYYIPQLNLIVKAVRNILGDYQVFPVREEDKKTYQIHITEKPEKMRGLPMLFKVEAERGREKWEFTLRSGKRICPHCLEQENRIEYLPAWSGYYDTYIVGVVGRPSAGKTAWRHACVYGRNLLKCQCLGAERVETQPLTRETVTNMGARDGLTTVLEIKGERGDKEARLLLIDTPGELETQSGDEQITDYEWHMSRVDRCDGIVYMIDGSKETEIDGEWLSNLMTYSKGRIPVAVTMTKSDKLRDRCSSSPLMVRGRPVITGGYFERQKKLAEAGYYEKVKRMILDKSIIRSIHPAVASVISENRKDVGYFLISSGTTREDGGIALNLEKAENIYDPLKYILARQGLYRYEF</sequence>
<evidence type="ECO:0000313" key="3">
    <source>
        <dbReference type="Proteomes" id="UP000758652"/>
    </source>
</evidence>
<evidence type="ECO:0000259" key="1">
    <source>
        <dbReference type="Pfam" id="PF01926"/>
    </source>
</evidence>
<dbReference type="Gene3D" id="3.40.50.300">
    <property type="entry name" value="P-loop containing nucleotide triphosphate hydrolases"/>
    <property type="match status" value="1"/>
</dbReference>
<name>A0ABR9RIT6_9FIRM</name>
<gene>
    <name evidence="2" type="ORF">INF30_04330</name>
</gene>
<dbReference type="CDD" id="cd00882">
    <property type="entry name" value="Ras_like_GTPase"/>
    <property type="match status" value="1"/>
</dbReference>
<keyword evidence="3" id="KW-1185">Reference proteome</keyword>
<reference evidence="2 3" key="1">
    <citation type="submission" date="2020-10" db="EMBL/GenBank/DDBJ databases">
        <title>ChiBAC.</title>
        <authorList>
            <person name="Zenner C."/>
            <person name="Hitch T.C.A."/>
            <person name="Clavel T."/>
        </authorList>
    </citation>
    <scope>NUCLEOTIDE SEQUENCE [LARGE SCALE GENOMIC DNA]</scope>
    <source>
        <strain evidence="2 3">DSM 108991</strain>
    </source>
</reference>
<dbReference type="InterPro" id="IPR006073">
    <property type="entry name" value="GTP-bd"/>
</dbReference>
<feature type="domain" description="G" evidence="1">
    <location>
        <begin position="118"/>
        <end position="243"/>
    </location>
</feature>
<comment type="caution">
    <text evidence="2">The sequence shown here is derived from an EMBL/GenBank/DDBJ whole genome shotgun (WGS) entry which is preliminary data.</text>
</comment>
<dbReference type="EMBL" id="JADCKL010000002">
    <property type="protein sequence ID" value="MBE5062490.1"/>
    <property type="molecule type" value="Genomic_DNA"/>
</dbReference>
<organism evidence="2 3">
    <name type="scientific">Claveliimonas monacensis</name>
    <dbReference type="NCBI Taxonomy" id="2779351"/>
    <lineage>
        <taxon>Bacteria</taxon>
        <taxon>Bacillati</taxon>
        <taxon>Bacillota</taxon>
        <taxon>Clostridia</taxon>
        <taxon>Lachnospirales</taxon>
        <taxon>Lachnospiraceae</taxon>
        <taxon>Claveliimonas</taxon>
    </lineage>
</organism>
<dbReference type="Pfam" id="PF01926">
    <property type="entry name" value="MMR_HSR1"/>
    <property type="match status" value="1"/>
</dbReference>
<accession>A0ABR9RIT6</accession>
<dbReference type="InterPro" id="IPR027417">
    <property type="entry name" value="P-loop_NTPase"/>
</dbReference>
<dbReference type="RefSeq" id="WP_226394351.1">
    <property type="nucleotide sequence ID" value="NZ_JADCKL010000002.1"/>
</dbReference>
<proteinExistence type="predicted"/>